<dbReference type="Proteomes" id="UP001319180">
    <property type="component" value="Unassembled WGS sequence"/>
</dbReference>
<dbReference type="RefSeq" id="WP_254089825.1">
    <property type="nucleotide sequence ID" value="NZ_JAHESC010000009.1"/>
</dbReference>
<dbReference type="AlphaFoldDB" id="A0AAP2GI24"/>
<evidence type="ECO:0000313" key="2">
    <source>
        <dbReference type="EMBL" id="MBT1686588.1"/>
    </source>
</evidence>
<dbReference type="Pfam" id="PF03724">
    <property type="entry name" value="META"/>
    <property type="match status" value="1"/>
</dbReference>
<gene>
    <name evidence="2" type="ORF">KK078_08480</name>
</gene>
<dbReference type="PROSITE" id="PS51257">
    <property type="entry name" value="PROKAR_LIPOPROTEIN"/>
    <property type="match status" value="1"/>
</dbReference>
<sequence>MKRLFVALIIVFLACCKPTEKTTSVAHLENTYWKLSEMNGMPVITPADAKEVHMVLASSDGEKKLRGFAGCNGLGGSYTVDGDKIKFMTISTKMFCESRMDVENFLTNVLQQADHYAIKGETLELYEGNTFLAKFDSVYLH</sequence>
<dbReference type="Gene3D" id="2.40.128.270">
    <property type="match status" value="1"/>
</dbReference>
<evidence type="ECO:0000313" key="3">
    <source>
        <dbReference type="Proteomes" id="UP001319180"/>
    </source>
</evidence>
<dbReference type="InterPro" id="IPR038670">
    <property type="entry name" value="HslJ-like_sf"/>
</dbReference>
<dbReference type="InterPro" id="IPR005184">
    <property type="entry name" value="DUF306_Meta_HslJ"/>
</dbReference>
<evidence type="ECO:0000259" key="1">
    <source>
        <dbReference type="Pfam" id="PF03724"/>
    </source>
</evidence>
<dbReference type="PANTHER" id="PTHR35535:SF1">
    <property type="entry name" value="HEAT SHOCK PROTEIN HSLJ"/>
    <property type="match status" value="1"/>
</dbReference>
<proteinExistence type="predicted"/>
<comment type="caution">
    <text evidence="2">The sequence shown here is derived from an EMBL/GenBank/DDBJ whole genome shotgun (WGS) entry which is preliminary data.</text>
</comment>
<feature type="domain" description="DUF306" evidence="1">
    <location>
        <begin position="26"/>
        <end position="129"/>
    </location>
</feature>
<name>A0AAP2GI24_9BACT</name>
<dbReference type="PANTHER" id="PTHR35535">
    <property type="entry name" value="HEAT SHOCK PROTEIN HSLJ"/>
    <property type="match status" value="1"/>
</dbReference>
<keyword evidence="3" id="KW-1185">Reference proteome</keyword>
<dbReference type="EMBL" id="JAHESC010000009">
    <property type="protein sequence ID" value="MBT1686588.1"/>
    <property type="molecule type" value="Genomic_DNA"/>
</dbReference>
<organism evidence="2 3">
    <name type="scientific">Dawidia soli</name>
    <dbReference type="NCBI Taxonomy" id="2782352"/>
    <lineage>
        <taxon>Bacteria</taxon>
        <taxon>Pseudomonadati</taxon>
        <taxon>Bacteroidota</taxon>
        <taxon>Cytophagia</taxon>
        <taxon>Cytophagales</taxon>
        <taxon>Chryseotaleaceae</taxon>
        <taxon>Dawidia</taxon>
    </lineage>
</organism>
<accession>A0AAP2GI24</accession>
<reference evidence="2 3" key="1">
    <citation type="submission" date="2021-05" db="EMBL/GenBank/DDBJ databases">
        <title>A Polyphasic approach of four new species of the genus Ohtaekwangia: Ohtaekwangia histidinii sp. nov., Ohtaekwangia cretensis sp. nov., Ohtaekwangia indiensis sp. nov., Ohtaekwangia reichenbachii sp. nov. from diverse environment.</title>
        <authorList>
            <person name="Octaviana S."/>
        </authorList>
    </citation>
    <scope>NUCLEOTIDE SEQUENCE [LARGE SCALE GENOMIC DNA]</scope>
    <source>
        <strain evidence="2 3">PWU37</strain>
    </source>
</reference>
<protein>
    <submittedName>
        <fullName evidence="2">META domain-containing protein</fullName>
    </submittedName>
</protein>
<dbReference type="InterPro" id="IPR053147">
    <property type="entry name" value="Hsp_HslJ-like"/>
</dbReference>